<dbReference type="Proteomes" id="UP000280292">
    <property type="component" value="Unassembled WGS sequence"/>
</dbReference>
<feature type="domain" description="Antitoxin Xre/MbcA/ParS-like toxin-binding" evidence="1">
    <location>
        <begin position="122"/>
        <end position="172"/>
    </location>
</feature>
<reference evidence="2 3" key="1">
    <citation type="submission" date="2018-08" db="EMBL/GenBank/DDBJ databases">
        <title>Recombination of ecologically and evolutionarily significant loci maintains genetic cohesion in the Pseudomonas syringae species complex.</title>
        <authorList>
            <person name="Dillon M."/>
            <person name="Thakur S."/>
            <person name="Almeida R.N.D."/>
            <person name="Weir B.S."/>
            <person name="Guttman D.S."/>
        </authorList>
    </citation>
    <scope>NUCLEOTIDE SEQUENCE [LARGE SCALE GENOMIC DNA]</scope>
    <source>
        <strain evidence="2 3">ICMP 3883</strain>
    </source>
</reference>
<dbReference type="EMBL" id="RBNR01000338">
    <property type="protein sequence ID" value="RML39131.1"/>
    <property type="molecule type" value="Genomic_DNA"/>
</dbReference>
<evidence type="ECO:0000313" key="3">
    <source>
        <dbReference type="Proteomes" id="UP000280292"/>
    </source>
</evidence>
<dbReference type="AlphaFoldDB" id="A0A3M2VIL7"/>
<evidence type="ECO:0000313" key="2">
    <source>
        <dbReference type="EMBL" id="RML39131.1"/>
    </source>
</evidence>
<proteinExistence type="predicted"/>
<protein>
    <recommendedName>
        <fullName evidence="1">Antitoxin Xre/MbcA/ParS-like toxin-binding domain-containing protein</fullName>
    </recommendedName>
</protein>
<comment type="caution">
    <text evidence="2">The sequence shown here is derived from an EMBL/GenBank/DDBJ whole genome shotgun (WGS) entry which is preliminary data.</text>
</comment>
<dbReference type="Pfam" id="PF09722">
    <property type="entry name" value="Xre_MbcA_ParS_C"/>
    <property type="match status" value="1"/>
</dbReference>
<name>A0A3M2VIL7_PSESI</name>
<accession>A0A3M2VIL7</accession>
<dbReference type="InterPro" id="IPR011979">
    <property type="entry name" value="Antitox_Xre"/>
</dbReference>
<organism evidence="2 3">
    <name type="scientific">Pseudomonas syringae pv. ribicola</name>
    <dbReference type="NCBI Taxonomy" id="55398"/>
    <lineage>
        <taxon>Bacteria</taxon>
        <taxon>Pseudomonadati</taxon>
        <taxon>Pseudomonadota</taxon>
        <taxon>Gammaproteobacteria</taxon>
        <taxon>Pseudomonadales</taxon>
        <taxon>Pseudomonadaceae</taxon>
        <taxon>Pseudomonas</taxon>
    </lineage>
</organism>
<sequence>MRQTALYLRQMSHMEEHMMVSATTRNVAPAAPARRPTEYLLRTDAGQLSQVMVYKLTVKGFELKDVQDMLSISDLYSTNKIMSRIVGKSIRTIQRQGSSKQPAHLNSQQSAVAFQYAKVLEHATHVFGNQKLAEEWLGRPCKYLDGDVPLDVIDNPIGFQTVEDYLERIEYGVYQ</sequence>
<dbReference type="InterPro" id="IPR024467">
    <property type="entry name" value="Xre/MbcA/ParS-like_toxin-bd"/>
</dbReference>
<gene>
    <name evidence="2" type="ORF">ALQ95_100496</name>
</gene>
<evidence type="ECO:0000259" key="1">
    <source>
        <dbReference type="Pfam" id="PF09722"/>
    </source>
</evidence>
<dbReference type="NCBIfam" id="TIGR02293">
    <property type="entry name" value="TAS_TIGR02293"/>
    <property type="match status" value="1"/>
</dbReference>